<dbReference type="Proteomes" id="UP001461960">
    <property type="component" value="Unassembled WGS sequence"/>
</dbReference>
<protein>
    <submittedName>
        <fullName evidence="1">Uncharacterized protein</fullName>
    </submittedName>
</protein>
<reference evidence="1 2" key="1">
    <citation type="submission" date="2024-05" db="EMBL/GenBank/DDBJ databases">
        <authorList>
            <person name="Kim H.-Y."/>
            <person name="Kim E."/>
            <person name="Cai Y."/>
            <person name="Yang S.-M."/>
            <person name="Lee W."/>
        </authorList>
    </citation>
    <scope>NUCLEOTIDE SEQUENCE [LARGE SCALE GENOMIC DNA]</scope>
    <source>
        <strain evidence="1 2">FBL11</strain>
    </source>
</reference>
<sequence>MSVKLQPNMTQSPYDIKICENYWAYDNKSGFIKHVKTLCEKYEVSPQLFFETVAQCYAYLDDVVCEYCGYACPIEVPADIPYMHAKNSWLCTICEHALWRTDKENK</sequence>
<organism evidence="1 2">
    <name type="scientific">Psychrobacter saeujeotis</name>
    <dbReference type="NCBI Taxonomy" id="3143436"/>
    <lineage>
        <taxon>Bacteria</taxon>
        <taxon>Pseudomonadati</taxon>
        <taxon>Pseudomonadota</taxon>
        <taxon>Gammaproteobacteria</taxon>
        <taxon>Moraxellales</taxon>
        <taxon>Moraxellaceae</taxon>
        <taxon>Psychrobacter</taxon>
    </lineage>
</organism>
<dbReference type="EMBL" id="JBDGHN010000002">
    <property type="protein sequence ID" value="MEN2751229.1"/>
    <property type="molecule type" value="Genomic_DNA"/>
</dbReference>
<accession>A0ABU9X8C6</accession>
<dbReference type="RefSeq" id="WP_299219887.1">
    <property type="nucleotide sequence ID" value="NZ_JBDGHN010000002.1"/>
</dbReference>
<proteinExistence type="predicted"/>
<gene>
    <name evidence="1" type="ORF">AAIR29_06225</name>
</gene>
<evidence type="ECO:0000313" key="2">
    <source>
        <dbReference type="Proteomes" id="UP001461960"/>
    </source>
</evidence>
<comment type="caution">
    <text evidence="1">The sequence shown here is derived from an EMBL/GenBank/DDBJ whole genome shotgun (WGS) entry which is preliminary data.</text>
</comment>
<keyword evidence="2" id="KW-1185">Reference proteome</keyword>
<name>A0ABU9X8C6_9GAMM</name>
<evidence type="ECO:0000313" key="1">
    <source>
        <dbReference type="EMBL" id="MEN2751229.1"/>
    </source>
</evidence>